<dbReference type="AlphaFoldDB" id="A0AAV9IMT1"/>
<dbReference type="EMBL" id="JANCYU010000069">
    <property type="protein sequence ID" value="KAK4528768.1"/>
    <property type="molecule type" value="Genomic_DNA"/>
</dbReference>
<keyword evidence="3" id="KW-0175">Coiled coil</keyword>
<evidence type="ECO:0000313" key="8">
    <source>
        <dbReference type="Proteomes" id="UP001300502"/>
    </source>
</evidence>
<evidence type="ECO:0000256" key="4">
    <source>
        <dbReference type="SAM" id="MobiDB-lite"/>
    </source>
</evidence>
<keyword evidence="2" id="KW-0653">Protein transport</keyword>
<feature type="domain" description="Syndetin C-terminal" evidence="5">
    <location>
        <begin position="606"/>
        <end position="846"/>
    </location>
</feature>
<feature type="compositionally biased region" description="Basic and acidic residues" evidence="4">
    <location>
        <begin position="865"/>
        <end position="882"/>
    </location>
</feature>
<evidence type="ECO:0008006" key="9">
    <source>
        <dbReference type="Google" id="ProtNLM"/>
    </source>
</evidence>
<organism evidence="7 8">
    <name type="scientific">Galdieria yellowstonensis</name>
    <dbReference type="NCBI Taxonomy" id="3028027"/>
    <lineage>
        <taxon>Eukaryota</taxon>
        <taxon>Rhodophyta</taxon>
        <taxon>Bangiophyceae</taxon>
        <taxon>Galdieriales</taxon>
        <taxon>Galdieriaceae</taxon>
        <taxon>Galdieria</taxon>
    </lineage>
</organism>
<dbReference type="InterPro" id="IPR019514">
    <property type="entry name" value="Syndetin_C"/>
</dbReference>
<feature type="domain" description="Vacuolar protein sorting-associated protein 54 N-terminal" evidence="6">
    <location>
        <begin position="30"/>
        <end position="242"/>
    </location>
</feature>
<reference evidence="7 8" key="1">
    <citation type="submission" date="2022-07" db="EMBL/GenBank/DDBJ databases">
        <title>Genome-wide signatures of adaptation to extreme environments.</title>
        <authorList>
            <person name="Cho C.H."/>
            <person name="Yoon H.S."/>
        </authorList>
    </citation>
    <scope>NUCLEOTIDE SEQUENCE [LARGE SCALE GENOMIC DNA]</scope>
    <source>
        <strain evidence="7 8">108.79 E11</strain>
    </source>
</reference>
<protein>
    <recommendedName>
        <fullName evidence="9">Exocyst complex component Sec6</fullName>
    </recommendedName>
</protein>
<feature type="region of interest" description="Disordered" evidence="4">
    <location>
        <begin position="857"/>
        <end position="900"/>
    </location>
</feature>
<dbReference type="GO" id="GO:0015031">
    <property type="term" value="P:protein transport"/>
    <property type="evidence" value="ECO:0007669"/>
    <property type="project" value="UniProtKB-KW"/>
</dbReference>
<dbReference type="GO" id="GO:0042147">
    <property type="term" value="P:retrograde transport, endosome to Golgi"/>
    <property type="evidence" value="ECO:0007669"/>
    <property type="project" value="InterPro"/>
</dbReference>
<evidence type="ECO:0000259" key="5">
    <source>
        <dbReference type="Pfam" id="PF10474"/>
    </source>
</evidence>
<name>A0AAV9IMT1_9RHOD</name>
<dbReference type="GO" id="GO:0005829">
    <property type="term" value="C:cytosol"/>
    <property type="evidence" value="ECO:0007669"/>
    <property type="project" value="GOC"/>
</dbReference>
<dbReference type="InterPro" id="IPR019515">
    <property type="entry name" value="VPS54_N"/>
</dbReference>
<dbReference type="Proteomes" id="UP001300502">
    <property type="component" value="Unassembled WGS sequence"/>
</dbReference>
<comment type="caution">
    <text evidence="7">The sequence shown here is derived from an EMBL/GenBank/DDBJ whole genome shotgun (WGS) entry which is preliminary data.</text>
</comment>
<keyword evidence="8" id="KW-1185">Reference proteome</keyword>
<dbReference type="PANTHER" id="PTHR13258">
    <property type="entry name" value="SYNDETIN"/>
    <property type="match status" value="1"/>
</dbReference>
<evidence type="ECO:0000256" key="2">
    <source>
        <dbReference type="ARBA" id="ARBA00022927"/>
    </source>
</evidence>
<evidence type="ECO:0000259" key="6">
    <source>
        <dbReference type="Pfam" id="PF10475"/>
    </source>
</evidence>
<dbReference type="GO" id="GO:0000149">
    <property type="term" value="F:SNARE binding"/>
    <property type="evidence" value="ECO:0007669"/>
    <property type="project" value="TreeGrafter"/>
</dbReference>
<dbReference type="GO" id="GO:1990745">
    <property type="term" value="C:EARP complex"/>
    <property type="evidence" value="ECO:0007669"/>
    <property type="project" value="InterPro"/>
</dbReference>
<proteinExistence type="predicted"/>
<accession>A0AAV9IMT1</accession>
<evidence type="ECO:0000256" key="3">
    <source>
        <dbReference type="ARBA" id="ARBA00023054"/>
    </source>
</evidence>
<dbReference type="GO" id="GO:0032456">
    <property type="term" value="P:endocytic recycling"/>
    <property type="evidence" value="ECO:0007669"/>
    <property type="project" value="InterPro"/>
</dbReference>
<dbReference type="InterPro" id="IPR040047">
    <property type="entry name" value="VPS50"/>
</dbReference>
<dbReference type="PANTHER" id="PTHR13258:SF0">
    <property type="entry name" value="SYNDETIN"/>
    <property type="match status" value="1"/>
</dbReference>
<dbReference type="Pfam" id="PF10475">
    <property type="entry name" value="Vps54_N"/>
    <property type="match status" value="1"/>
</dbReference>
<evidence type="ECO:0000256" key="1">
    <source>
        <dbReference type="ARBA" id="ARBA00022448"/>
    </source>
</evidence>
<gene>
    <name evidence="7" type="ORF">GAYE_SCF64G6714</name>
</gene>
<keyword evidence="1" id="KW-0813">Transport</keyword>
<evidence type="ECO:0000313" key="7">
    <source>
        <dbReference type="EMBL" id="KAK4528768.1"/>
    </source>
</evidence>
<sequence>MEQQLQTFFQLASNNQLVDCSFQAATLYEQSNQNLDECCAKLSIHLHTIEEQLYDKIWNAQQGFIECVQQVTNLQQQLSQLAFQVMDTKRNLSVAATETYLNGEDISSLERRRKFLQRIQNSLVETQKLIRTSMLAQVALNKDQLSECHQLCKQFESILLGKDGGDLTKLSCLKNLRDRVTKVAVECMKRVHRNLASMCRQFSKEDFWTVFIAYEEFGAAEALAFRLEEEYTRAIADVPTQFEVKYAEERTKERHCSSLLFGFQLFGDILVSFHSLVGYLHDIRKDNAMTQVETSSLLPHPRKEFVELLLARLISKGDFWQLLEDKIVKWLQEIDNIPIAVSSMYIIYNAANVFQALGDIFVSCSRDNLAQSSTEHSSSRKLVAITEQYLQKSFEHQHEDNVQIFRKNLVQETWQRIIIEATDFTAFRQRCELLANSSSTLPQDFRQSLVKLLDEEKNPLRVLNLENSIVVDHSTRKKKLEEDNTWLCVNCPEQVYDSYIFVSSCLILLNIVTRYFEYAIYIPFLRASILSAVGHLLQIYFCHVYSICNLVCRQTEVELEKQERGRELALEDFLHSKDRALVRQIRKVEDVPMESLMQHSNITKREACVAVESWRSLTDLFSPCWKLLETTQSSHVATSNQSSSLRSWKALFALTVPIRSAVYDCLAAQIIEARRFIQEIANNNYSLHASNSIFQTDNIALQDQPSTAIARVLQNIEKWKETEPMPPGACLETLWERIAATCCHTFVVGVSKVKQCTPEGRARMLVDLRHLERGLEKLTGLRPIPGAQRAASHIRAYFLDEQEILSWVETEAPQFSFTDAQLENLIETGVGRNLSRNAKNHLIQKVLRIYHQAKQNESQFSTDVENDHQTRSSTEENNDSKETTITTREPSPTDDAIPMDNILGKDVLNEIFSSDQQ</sequence>
<dbReference type="Pfam" id="PF10474">
    <property type="entry name" value="Syndetin_C"/>
    <property type="match status" value="1"/>
</dbReference>